<evidence type="ECO:0000256" key="1">
    <source>
        <dbReference type="SAM" id="SignalP"/>
    </source>
</evidence>
<evidence type="ECO:0008006" key="5">
    <source>
        <dbReference type="Google" id="ProtNLM"/>
    </source>
</evidence>
<gene>
    <name evidence="2" type="ORF">BECKFM1743A_GA0114220_100306</name>
    <name evidence="4" type="ORF">BECKFM1743B_GA0114221_100306</name>
    <name evidence="3" type="ORF">BECKFM1743C_GA0114222_100336</name>
</gene>
<protein>
    <recommendedName>
        <fullName evidence="5">Alginate export</fullName>
    </recommendedName>
</protein>
<dbReference type="EMBL" id="CAADEZ010000030">
    <property type="protein sequence ID" value="VFJ45920.1"/>
    <property type="molecule type" value="Genomic_DNA"/>
</dbReference>
<proteinExistence type="predicted"/>
<dbReference type="AlphaFoldDB" id="A0A450S2P3"/>
<organism evidence="2">
    <name type="scientific">Candidatus Kentrum sp. FM</name>
    <dbReference type="NCBI Taxonomy" id="2126340"/>
    <lineage>
        <taxon>Bacteria</taxon>
        <taxon>Pseudomonadati</taxon>
        <taxon>Pseudomonadota</taxon>
        <taxon>Gammaproteobacteria</taxon>
        <taxon>Candidatus Kentrum</taxon>
    </lineage>
</organism>
<feature type="signal peptide" evidence="1">
    <location>
        <begin position="1"/>
        <end position="24"/>
    </location>
</feature>
<dbReference type="EMBL" id="CAADFA010000033">
    <property type="protein sequence ID" value="VFJ46019.1"/>
    <property type="molecule type" value="Genomic_DNA"/>
</dbReference>
<name>A0A450S2P3_9GAMM</name>
<keyword evidence="1" id="KW-0732">Signal</keyword>
<accession>A0A450S2P3</accession>
<sequence>MRCRWFVWTMCALVLLSVTGESIAETKVLSGYLRLRPALQSVRDNTPNNPAAVLFDTSSRYAEIFGLLRLNIAYHKAKLFSQVRPRCQMENGRVKCNIYVDEGYLDVGVTPSTFVYGGRRNVVDGAAHVANPTDFFGENRKLDQTLDETERRELRKGVYLAGVQHFFDNGTAVSASVASRVKGLQEQDTRLRFKLALLYPEIDTDMEVIGLATGERPGVGVNVSHTLNDSMVLYTESALRRGRDRSIVITDVSNNRIVDGNQDKYYFNGIAGGHYTFDNGVNLILEYLYNENGYSSGEWRAVQSFFQSNTQAITTPAVAQAIGNLGQGNQKIIGNDLLRRQYIFSRVNHPQWWGDTDSSLILLQNLEDGSRLLRGRVEKDLTDRIRAGIMAEYMTGGSWDEFGLRPWRRAVIADLKIFF</sequence>
<feature type="chain" id="PRO_5036113339" description="Alginate export" evidence="1">
    <location>
        <begin position="25"/>
        <end position="419"/>
    </location>
</feature>
<reference evidence="2" key="1">
    <citation type="submission" date="2019-02" db="EMBL/GenBank/DDBJ databases">
        <authorList>
            <person name="Gruber-Vodicka R. H."/>
            <person name="Seah K. B. B."/>
        </authorList>
    </citation>
    <scope>NUCLEOTIDE SEQUENCE</scope>
    <source>
        <strain evidence="2">BECK_BZ163</strain>
        <strain evidence="4">BECK_BZ164</strain>
        <strain evidence="3">BECK_BZ165</strain>
    </source>
</reference>
<evidence type="ECO:0000313" key="2">
    <source>
        <dbReference type="EMBL" id="VFJ45920.1"/>
    </source>
</evidence>
<evidence type="ECO:0000313" key="4">
    <source>
        <dbReference type="EMBL" id="VFK07048.1"/>
    </source>
</evidence>
<dbReference type="EMBL" id="CAADFL010000030">
    <property type="protein sequence ID" value="VFK07048.1"/>
    <property type="molecule type" value="Genomic_DNA"/>
</dbReference>
<evidence type="ECO:0000313" key="3">
    <source>
        <dbReference type="EMBL" id="VFJ46019.1"/>
    </source>
</evidence>